<dbReference type="Gene3D" id="2.70.70.10">
    <property type="entry name" value="Glucose Permease (Domain IIA)"/>
    <property type="match status" value="1"/>
</dbReference>
<evidence type="ECO:0000313" key="3">
    <source>
        <dbReference type="EMBL" id="ADC90687.1"/>
    </source>
</evidence>
<reference evidence="4" key="1">
    <citation type="submission" date="2009-12" db="EMBL/GenBank/DDBJ databases">
        <title>Sequence of Clostridiales genomosp. BVAB3 str. UPII9-5.</title>
        <authorList>
            <person name="Madupu R."/>
            <person name="Durkin A.S."/>
            <person name="Torralba M."/>
            <person name="Methe B."/>
            <person name="Sutton G.G."/>
            <person name="Strausberg R.L."/>
            <person name="Nelson K.E."/>
        </authorList>
    </citation>
    <scope>NUCLEOTIDE SEQUENCE [LARGE SCALE GENOMIC DNA]</scope>
    <source>
        <strain evidence="4">UPII9-5</strain>
    </source>
</reference>
<name>D3QZB5_MAGIU</name>
<dbReference type="InterPro" id="IPR050570">
    <property type="entry name" value="Cell_wall_metabolism_enzyme"/>
</dbReference>
<evidence type="ECO:0000313" key="4">
    <source>
        <dbReference type="Proteomes" id="UP000008234"/>
    </source>
</evidence>
<gene>
    <name evidence="3" type="ordered locus">HMPREF0868_1554</name>
</gene>
<feature type="coiled-coil region" evidence="1">
    <location>
        <begin position="235"/>
        <end position="297"/>
    </location>
</feature>
<dbReference type="STRING" id="699246.HMPREF0868_1554"/>
<feature type="domain" description="M23ase beta-sheet core" evidence="2">
    <location>
        <begin position="336"/>
        <end position="435"/>
    </location>
</feature>
<dbReference type="PANTHER" id="PTHR21666:SF270">
    <property type="entry name" value="MUREIN HYDROLASE ACTIVATOR ENVC"/>
    <property type="match status" value="1"/>
</dbReference>
<dbReference type="RefSeq" id="WP_012992815.1">
    <property type="nucleotide sequence ID" value="NC_013895.2"/>
</dbReference>
<dbReference type="HOGENOM" id="CLU_029425_4_3_9"/>
<dbReference type="eggNOG" id="COG4942">
    <property type="taxonomic scope" value="Bacteria"/>
</dbReference>
<keyword evidence="4" id="KW-1185">Reference proteome</keyword>
<protein>
    <submittedName>
        <fullName evidence="3">Peptidase, M23 family</fullName>
    </submittedName>
</protein>
<dbReference type="Proteomes" id="UP000008234">
    <property type="component" value="Chromosome"/>
</dbReference>
<keyword evidence="1" id="KW-0175">Coiled coil</keyword>
<dbReference type="SUPFAM" id="SSF51261">
    <property type="entry name" value="Duplicated hybrid motif"/>
    <property type="match status" value="1"/>
</dbReference>
<evidence type="ECO:0000256" key="1">
    <source>
        <dbReference type="SAM" id="Coils"/>
    </source>
</evidence>
<dbReference type="InterPro" id="IPR016047">
    <property type="entry name" value="M23ase_b-sheet_dom"/>
</dbReference>
<dbReference type="AlphaFoldDB" id="D3QZB5"/>
<proteinExistence type="predicted"/>
<evidence type="ECO:0000259" key="2">
    <source>
        <dbReference type="Pfam" id="PF01551"/>
    </source>
</evidence>
<dbReference type="KEGG" id="clo:HMPREF0868_1554"/>
<accession>D3QZB5</accession>
<dbReference type="GO" id="GO:0004222">
    <property type="term" value="F:metalloendopeptidase activity"/>
    <property type="evidence" value="ECO:0007669"/>
    <property type="project" value="TreeGrafter"/>
</dbReference>
<organism evidence="3 4">
    <name type="scientific">Mageeibacillus indolicus (strain UPII9-5)</name>
    <name type="common">Clostridiales genomosp. BVAB3 (strain UPII9-5)</name>
    <dbReference type="NCBI Taxonomy" id="699246"/>
    <lineage>
        <taxon>Bacteria</taxon>
        <taxon>Bacillati</taxon>
        <taxon>Bacillota</taxon>
        <taxon>Clostridia</taxon>
        <taxon>Eubacteriales</taxon>
        <taxon>Oscillospiraceae</taxon>
        <taxon>Mageeibacillus</taxon>
    </lineage>
</organism>
<dbReference type="CDD" id="cd12797">
    <property type="entry name" value="M23_peptidase"/>
    <property type="match status" value="1"/>
</dbReference>
<dbReference type="InterPro" id="IPR011055">
    <property type="entry name" value="Dup_hybrid_motif"/>
</dbReference>
<dbReference type="Pfam" id="PF01551">
    <property type="entry name" value="Peptidase_M23"/>
    <property type="match status" value="1"/>
</dbReference>
<dbReference type="EMBL" id="CP001850">
    <property type="protein sequence ID" value="ADC90687.1"/>
    <property type="molecule type" value="Genomic_DNA"/>
</dbReference>
<dbReference type="OrthoDB" id="5623881at2"/>
<dbReference type="Gene3D" id="6.10.250.3150">
    <property type="match status" value="1"/>
</dbReference>
<sequence>MINGIGHKFGKKARCGTDGADYVSGKVGRAFGKAGVISGMLAKRRTVMRLLVGAVMTALILTSGPQTMTAIDTATKSKEMAGAIEAARKKVKDTEAAIADIKQQSAGINRKLHDLELENDELREDKARLETQIKEAETTLLQRQNEQLEAEKRLVAKREEYQQRVAAMFYFKQKSPYEILLASNGIEGFFSNIRMIGAIAKSDRNIIDDLQYAEDLKRAATEVATKTRDEFNAFLKEKVAEIEKLQEGISVAKDQAGQLSGLLQNRTMELQDVQKDLQQKEAAFQAYQAALSKYKGQISLLNPAGSNAVWPLPAGRQISSPYGYRALGFDTANGYMHTGTDFSGPNVAGTPVVAAWEGVVMTVHCPYPGRMTAPDANYVQISHGGGLGTGYWHLLNTAVSPGQHVAKGQVIGYCGSTGMSTGPHLHFEVYDEKNPKRGIRNTIDPMLYLGG</sequence>
<dbReference type="PANTHER" id="PTHR21666">
    <property type="entry name" value="PEPTIDASE-RELATED"/>
    <property type="match status" value="1"/>
</dbReference>
<feature type="coiled-coil region" evidence="1">
    <location>
        <begin position="84"/>
        <end position="153"/>
    </location>
</feature>